<sequence>MLHIVNKSPFERNSLESCMKVIDDKSIVLLIEDGVIGASKTSKADLVKEYATAGKVYVLKGDLEARGIEDNKVIEGIQLVDYSGFVNLVVEHGTPVSWV</sequence>
<accession>A0A1W1BM47</accession>
<dbReference type="Gene3D" id="3.40.1260.10">
    <property type="entry name" value="DsrEFH-like"/>
    <property type="match status" value="1"/>
</dbReference>
<dbReference type="GO" id="GO:1990228">
    <property type="term" value="C:sulfurtransferase complex"/>
    <property type="evidence" value="ECO:0007669"/>
    <property type="project" value="TreeGrafter"/>
</dbReference>
<dbReference type="PANTHER" id="PTHR37526">
    <property type="entry name" value="PROTEIN TUSB"/>
    <property type="match status" value="1"/>
</dbReference>
<dbReference type="Pfam" id="PF04077">
    <property type="entry name" value="DsrH"/>
    <property type="match status" value="1"/>
</dbReference>
<proteinExistence type="predicted"/>
<organism evidence="1">
    <name type="scientific">hydrothermal vent metagenome</name>
    <dbReference type="NCBI Taxonomy" id="652676"/>
    <lineage>
        <taxon>unclassified sequences</taxon>
        <taxon>metagenomes</taxon>
        <taxon>ecological metagenomes</taxon>
    </lineage>
</organism>
<protein>
    <submittedName>
        <fullName evidence="1">tRNA 5-methylaminomethyl-2-thiouridine synthase TusB</fullName>
    </submittedName>
</protein>
<dbReference type="AlphaFoldDB" id="A0A1W1BM47"/>
<reference evidence="1" key="1">
    <citation type="submission" date="2016-10" db="EMBL/GenBank/DDBJ databases">
        <authorList>
            <person name="de Groot N.N."/>
        </authorList>
    </citation>
    <scope>NUCLEOTIDE SEQUENCE</scope>
</reference>
<dbReference type="InterPro" id="IPR007215">
    <property type="entry name" value="Sulphur_relay_TusB/DsrH"/>
</dbReference>
<name>A0A1W1BM47_9ZZZZ</name>
<dbReference type="InterPro" id="IPR027396">
    <property type="entry name" value="DsrEFH-like"/>
</dbReference>
<dbReference type="GO" id="GO:0002143">
    <property type="term" value="P:tRNA wobble position uridine thiolation"/>
    <property type="evidence" value="ECO:0007669"/>
    <property type="project" value="InterPro"/>
</dbReference>
<dbReference type="EMBL" id="FPHJ01000014">
    <property type="protein sequence ID" value="SFV54609.1"/>
    <property type="molecule type" value="Genomic_DNA"/>
</dbReference>
<evidence type="ECO:0000313" key="1">
    <source>
        <dbReference type="EMBL" id="SFV54609.1"/>
    </source>
</evidence>
<dbReference type="NCBIfam" id="TIGR03011">
    <property type="entry name" value="sulf_tusB_dsrH"/>
    <property type="match status" value="1"/>
</dbReference>
<dbReference type="SUPFAM" id="SSF75169">
    <property type="entry name" value="DsrEFH-like"/>
    <property type="match status" value="1"/>
</dbReference>
<gene>
    <name evidence="1" type="ORF">MNB_SUP05-5-303</name>
</gene>
<dbReference type="PANTHER" id="PTHR37526:SF1">
    <property type="entry name" value="PROTEIN TUSB"/>
    <property type="match status" value="1"/>
</dbReference>